<dbReference type="InterPro" id="IPR030397">
    <property type="entry name" value="SEPARIN_core_dom"/>
</dbReference>
<proteinExistence type="predicted"/>
<evidence type="ECO:0000256" key="3">
    <source>
        <dbReference type="ARBA" id="ARBA00022801"/>
    </source>
</evidence>
<evidence type="ECO:0000256" key="1">
    <source>
        <dbReference type="ARBA" id="ARBA00000451"/>
    </source>
</evidence>
<dbReference type="GO" id="GO:0005813">
    <property type="term" value="C:centrosome"/>
    <property type="evidence" value="ECO:0007669"/>
    <property type="project" value="TreeGrafter"/>
</dbReference>
<organism evidence="6 7">
    <name type="scientific">Larimichthys crocea</name>
    <name type="common">Large yellow croaker</name>
    <name type="synonym">Pseudosciaena crocea</name>
    <dbReference type="NCBI Taxonomy" id="215358"/>
    <lineage>
        <taxon>Eukaryota</taxon>
        <taxon>Metazoa</taxon>
        <taxon>Chordata</taxon>
        <taxon>Craniata</taxon>
        <taxon>Vertebrata</taxon>
        <taxon>Euteleostomi</taxon>
        <taxon>Actinopterygii</taxon>
        <taxon>Neopterygii</taxon>
        <taxon>Teleostei</taxon>
        <taxon>Neoteleostei</taxon>
        <taxon>Acanthomorphata</taxon>
        <taxon>Eupercaria</taxon>
        <taxon>Sciaenidae</taxon>
        <taxon>Larimichthys</taxon>
    </lineage>
</organism>
<dbReference type="Pfam" id="PF03568">
    <property type="entry name" value="Separin_C"/>
    <property type="match status" value="1"/>
</dbReference>
<dbReference type="GO" id="GO:0005737">
    <property type="term" value="C:cytoplasm"/>
    <property type="evidence" value="ECO:0007669"/>
    <property type="project" value="TreeGrafter"/>
</dbReference>
<dbReference type="EMBL" id="REGW02000003">
    <property type="protein sequence ID" value="KAE8298669.1"/>
    <property type="molecule type" value="Genomic_DNA"/>
</dbReference>
<dbReference type="GO" id="GO:0005634">
    <property type="term" value="C:nucleus"/>
    <property type="evidence" value="ECO:0007669"/>
    <property type="project" value="InterPro"/>
</dbReference>
<keyword evidence="7" id="KW-1185">Reference proteome</keyword>
<name>A0A6G0J4H5_LARCR</name>
<dbReference type="GO" id="GO:0004197">
    <property type="term" value="F:cysteine-type endopeptidase activity"/>
    <property type="evidence" value="ECO:0007669"/>
    <property type="project" value="InterPro"/>
</dbReference>
<evidence type="ECO:0000259" key="5">
    <source>
        <dbReference type="PROSITE" id="PS51700"/>
    </source>
</evidence>
<gene>
    <name evidence="6" type="ORF">D5F01_LYC03173</name>
</gene>
<evidence type="ECO:0000256" key="4">
    <source>
        <dbReference type="ARBA" id="ARBA00022829"/>
    </source>
</evidence>
<dbReference type="GO" id="GO:0072686">
    <property type="term" value="C:mitotic spindle"/>
    <property type="evidence" value="ECO:0007669"/>
    <property type="project" value="TreeGrafter"/>
</dbReference>
<comment type="caution">
    <text evidence="6">The sequence shown here is derived from an EMBL/GenBank/DDBJ whole genome shotgun (WGS) entry which is preliminary data.</text>
</comment>
<sequence>MGDSIILSRLEKGSAPATVHIPTSKQQHPISWLVQEIDGIQVEQKAVSCVSEKAKWWEGRRALDSRVERMLKEMEGLLGCWKSFLLPLSLDPELSKQAQNLCKSLSAKGVTVSEEMLKAVLSASPVLSQEDLKRFALGVSPQWDLECDQLLHAAVSHLADRNEPNGHVVLILDKYLQKLPWESISILRSHSVSRMPSLHSLIGLSIQRETDSKSILKHGVDTKQVFYVLDPDANLGNSQDRFKEWFSSKLDWDGVCGAAPDSGQLEEAVATKDLYIYVGHGAGARFLDSQAVLKRQMRAASLLFGCSSAALAVRGDQEGQGIILNYLIAGCPFVLGNLWDVTDRDIDRFTKALLESWLSAGSGAPLLDYMGPSRQATHLKHLIGAAPVVYGLPIYLL</sequence>
<dbReference type="PANTHER" id="PTHR12792:SF0">
    <property type="entry name" value="SEPARIN"/>
    <property type="match status" value="1"/>
</dbReference>
<evidence type="ECO:0000313" key="7">
    <source>
        <dbReference type="Proteomes" id="UP000424527"/>
    </source>
</evidence>
<dbReference type="PANTHER" id="PTHR12792">
    <property type="entry name" value="EXTRA SPINDLE POLES 1-RELATED"/>
    <property type="match status" value="1"/>
</dbReference>
<protein>
    <recommendedName>
        <fullName evidence="2">separase</fullName>
        <ecNumber evidence="2">3.4.22.49</ecNumber>
    </recommendedName>
</protein>
<dbReference type="EC" id="3.4.22.49" evidence="2"/>
<dbReference type="GO" id="GO:0051307">
    <property type="term" value="P:meiotic chromosome separation"/>
    <property type="evidence" value="ECO:0007669"/>
    <property type="project" value="TreeGrafter"/>
</dbReference>
<dbReference type="PROSITE" id="PS51700">
    <property type="entry name" value="SEPARIN"/>
    <property type="match status" value="1"/>
</dbReference>
<dbReference type="Proteomes" id="UP000424527">
    <property type="component" value="Unassembled WGS sequence"/>
</dbReference>
<comment type="catalytic activity">
    <reaction evidence="1">
        <text>All bonds known to be hydrolyzed by this endopeptidase have arginine in P1 and an acidic residue in P4. P6 is often occupied by an acidic residue or by a hydroxy-amino-acid residue, the phosphorylation of which enhances cleavage.</text>
        <dbReference type="EC" id="3.4.22.49"/>
    </reaction>
</comment>
<keyword evidence="3" id="KW-0378">Hydrolase</keyword>
<dbReference type="GO" id="GO:0006508">
    <property type="term" value="P:proteolysis"/>
    <property type="evidence" value="ECO:0007669"/>
    <property type="project" value="InterPro"/>
</dbReference>
<feature type="domain" description="Peptidase C50" evidence="5">
    <location>
        <begin position="222"/>
        <end position="317"/>
    </location>
</feature>
<dbReference type="AlphaFoldDB" id="A0A6G0J4H5"/>
<evidence type="ECO:0000256" key="2">
    <source>
        <dbReference type="ARBA" id="ARBA00012489"/>
    </source>
</evidence>
<evidence type="ECO:0000313" key="6">
    <source>
        <dbReference type="EMBL" id="KAE8298669.1"/>
    </source>
</evidence>
<keyword evidence="4" id="KW-0159">Chromosome partition</keyword>
<dbReference type="InterPro" id="IPR005314">
    <property type="entry name" value="Peptidase_C50"/>
</dbReference>
<reference evidence="6 7" key="1">
    <citation type="submission" date="2019-07" db="EMBL/GenBank/DDBJ databases">
        <title>Chromosome genome assembly for large yellow croaker.</title>
        <authorList>
            <person name="Xiao S."/>
        </authorList>
    </citation>
    <scope>NUCLEOTIDE SEQUENCE [LARGE SCALE GENOMIC DNA]</scope>
    <source>
        <strain evidence="6">JMULYC20181020</strain>
        <tissue evidence="6">Muscle</tissue>
    </source>
</reference>
<accession>A0A6G0J4H5</accession>